<proteinExistence type="predicted"/>
<dbReference type="RefSeq" id="WP_108577321.1">
    <property type="nucleotide sequence ID" value="NZ_CP026952.1"/>
</dbReference>
<dbReference type="EMBL" id="CP026952">
    <property type="protein sequence ID" value="AWB91675.1"/>
    <property type="molecule type" value="Genomic_DNA"/>
</dbReference>
<evidence type="ECO:0000313" key="1">
    <source>
        <dbReference type="EMBL" id="AWB91675.1"/>
    </source>
</evidence>
<dbReference type="Proteomes" id="UP000244384">
    <property type="component" value="Chromosome"/>
</dbReference>
<dbReference type="GO" id="GO:0047355">
    <property type="term" value="F:CDP-glycerol glycerophosphotransferase activity"/>
    <property type="evidence" value="ECO:0007669"/>
    <property type="project" value="InterPro"/>
</dbReference>
<dbReference type="AlphaFoldDB" id="A0A2S0WK11"/>
<reference evidence="2" key="1">
    <citation type="submission" date="2018-01" db="EMBL/GenBank/DDBJ databases">
        <authorList>
            <person name="Li J."/>
        </authorList>
    </citation>
    <scope>NUCLEOTIDE SEQUENCE [LARGE SCALE GENOMIC DNA]</scope>
    <source>
        <strain evidence="2">592</strain>
    </source>
</reference>
<keyword evidence="2" id="KW-1185">Reference proteome</keyword>
<dbReference type="Pfam" id="PF04464">
    <property type="entry name" value="Glyphos_transf"/>
    <property type="match status" value="1"/>
</dbReference>
<dbReference type="InterPro" id="IPR043148">
    <property type="entry name" value="TagF_C"/>
</dbReference>
<organism evidence="1 2">
    <name type="scientific">Aeromicrobium chenweiae</name>
    <dbReference type="NCBI Taxonomy" id="2079793"/>
    <lineage>
        <taxon>Bacteria</taxon>
        <taxon>Bacillati</taxon>
        <taxon>Actinomycetota</taxon>
        <taxon>Actinomycetes</taxon>
        <taxon>Propionibacteriales</taxon>
        <taxon>Nocardioidaceae</taxon>
        <taxon>Aeromicrobium</taxon>
    </lineage>
</organism>
<dbReference type="InterPro" id="IPR007554">
    <property type="entry name" value="Glycerophosphate_synth"/>
</dbReference>
<dbReference type="OrthoDB" id="7806295at2"/>
<gene>
    <name evidence="1" type="ORF">C3E78_05300</name>
</gene>
<sequence>MTPDVPTDQAVPETPIDLRRRHRLMFVGAFAALLVAAILLERGLVPVLVVAALTLAALVDPRLGERPPWTHGLPGVPDGPPRASRIPPVVYLVSSIVALVATAALVAVGAPVWAFLLLAVLAALAWFVSAESAWRYALHARRVRRGLRAYAPTTAMGYAGRSGAPWQLRMWEPYILRSGEPNVVINLHEKYARMILKDAALTSPFVQLGSRGFGDLDGVLVPSLRAVFYVQNARANAGFMAHTRLTHVWLNHGDSDKPANFNPRHALYDKLVVCGQAGIDRYANHGIHVDPEKFVILGRPQASGVKPATGPIAGRHPKVVLYAPTWHGLDDAVNFSSLERGPEIVRALIDRDVTVIFRPHPLSYRWRIRRAVVQEIRAILKADKVASDRRHLWGRTVDKKWTVAGCANRSHALISDVSSVVSDYLQSEKPYAMTSMRASVEDFRAEFSVAETAYVLLGDLSNLDEVLDDLLERDPLAEARRERKRYVLGDFVGQESADAFAQFVRDLVRGA</sequence>
<dbReference type="KEGG" id="aez:C3E78_05300"/>
<protein>
    <submittedName>
        <fullName evidence="1">Uncharacterized protein</fullName>
    </submittedName>
</protein>
<accession>A0A5F2EWK7</accession>
<accession>A0A2S0WK11</accession>
<dbReference type="GO" id="GO:0016020">
    <property type="term" value="C:membrane"/>
    <property type="evidence" value="ECO:0007669"/>
    <property type="project" value="InterPro"/>
</dbReference>
<name>A0A2S0WK11_9ACTN</name>
<dbReference type="Gene3D" id="3.40.50.12580">
    <property type="match status" value="1"/>
</dbReference>
<evidence type="ECO:0000313" key="2">
    <source>
        <dbReference type="Proteomes" id="UP000244384"/>
    </source>
</evidence>